<keyword evidence="2" id="KW-1185">Reference proteome</keyword>
<dbReference type="Proteomes" id="UP000215244">
    <property type="component" value="Chromosome"/>
</dbReference>
<name>A0A223V9H0_9FLAO</name>
<dbReference type="OrthoDB" id="9930953at2"/>
<reference evidence="1 2" key="1">
    <citation type="submission" date="2017-08" db="EMBL/GenBank/DDBJ databases">
        <title>The complete genome sequence of Maribacter sp. B1, isolated from deep-sea sediment.</title>
        <authorList>
            <person name="Wu Y.-H."/>
            <person name="Cheng H."/>
            <person name="Xu X.-W."/>
        </authorList>
    </citation>
    <scope>NUCLEOTIDE SEQUENCE [LARGE SCALE GENOMIC DNA]</scope>
    <source>
        <strain evidence="1 2">B1</strain>
    </source>
</reference>
<sequence>MNSYNINKEGRNKYVFVTDDNVEYQLVIKPSGIIYKDSKGANKNVIELALNCDINTASKDYKTVKTLAKFYAEVSSMYDAIYMQIHNQPESINNGKIERRGLSRVKLWNRSISRYYGNYILLTNLILSPNKNSDILSILIKKDSLYFKQFVTNFYRFCYSKMYKTAS</sequence>
<dbReference type="AlphaFoldDB" id="A0A223V9H0"/>
<evidence type="ECO:0000313" key="1">
    <source>
        <dbReference type="EMBL" id="ASV31529.1"/>
    </source>
</evidence>
<dbReference type="EMBL" id="CP022957">
    <property type="protein sequence ID" value="ASV31529.1"/>
    <property type="molecule type" value="Genomic_DNA"/>
</dbReference>
<accession>A0A223V9H0</accession>
<protein>
    <submittedName>
        <fullName evidence="1">Uncharacterized protein</fullName>
    </submittedName>
</protein>
<proteinExistence type="predicted"/>
<evidence type="ECO:0000313" key="2">
    <source>
        <dbReference type="Proteomes" id="UP000215244"/>
    </source>
</evidence>
<organism evidence="1 2">
    <name type="scientific">Maribacter cobaltidurans</name>
    <dbReference type="NCBI Taxonomy" id="1178778"/>
    <lineage>
        <taxon>Bacteria</taxon>
        <taxon>Pseudomonadati</taxon>
        <taxon>Bacteroidota</taxon>
        <taxon>Flavobacteriia</taxon>
        <taxon>Flavobacteriales</taxon>
        <taxon>Flavobacteriaceae</taxon>
        <taxon>Maribacter</taxon>
    </lineage>
</organism>
<gene>
    <name evidence="1" type="ORF">CJ263_15635</name>
</gene>
<dbReference type="KEGG" id="marb:CJ263_15635"/>